<dbReference type="RefSeq" id="WP_328733671.1">
    <property type="nucleotide sequence ID" value="NZ_CP108038.1"/>
</dbReference>
<dbReference type="SUPFAM" id="SSF51197">
    <property type="entry name" value="Clavaminate synthase-like"/>
    <property type="match status" value="1"/>
</dbReference>
<accession>A0ABZ1QQC3</accession>
<sequence>MLFENRTWHASGINPSGRPRIALMLQYGYRWLQPVDDPATDLLVDPALSPSEQQLVGMPDRNPDGSLAKGAGAALLRSWWHSTE</sequence>
<name>A0ABZ1QQC3_9ACTN</name>
<dbReference type="EMBL" id="CP108038">
    <property type="protein sequence ID" value="WUN84755.1"/>
    <property type="molecule type" value="Genomic_DNA"/>
</dbReference>
<evidence type="ECO:0000313" key="2">
    <source>
        <dbReference type="Proteomes" id="UP001432071"/>
    </source>
</evidence>
<gene>
    <name evidence="1" type="ORF">OHT53_00950</name>
</gene>
<proteinExistence type="predicted"/>
<protein>
    <recommendedName>
        <fullName evidence="3">Phytanoyl-CoA dioxygenase</fullName>
    </recommendedName>
</protein>
<dbReference type="Proteomes" id="UP001432071">
    <property type="component" value="Chromosome"/>
</dbReference>
<organism evidence="1 2">
    <name type="scientific">Streptomyces bobili</name>
    <dbReference type="NCBI Taxonomy" id="67280"/>
    <lineage>
        <taxon>Bacteria</taxon>
        <taxon>Bacillati</taxon>
        <taxon>Actinomycetota</taxon>
        <taxon>Actinomycetes</taxon>
        <taxon>Kitasatosporales</taxon>
        <taxon>Streptomycetaceae</taxon>
        <taxon>Streptomyces</taxon>
    </lineage>
</organism>
<evidence type="ECO:0000313" key="1">
    <source>
        <dbReference type="EMBL" id="WUN84755.1"/>
    </source>
</evidence>
<dbReference type="Gene3D" id="2.60.120.620">
    <property type="entry name" value="q2cbj1_9rhob like domain"/>
    <property type="match status" value="1"/>
</dbReference>
<reference evidence="1" key="1">
    <citation type="submission" date="2022-10" db="EMBL/GenBank/DDBJ databases">
        <title>The complete genomes of actinobacterial strains from the NBC collection.</title>
        <authorList>
            <person name="Joergensen T.S."/>
            <person name="Alvarez Arevalo M."/>
            <person name="Sterndorff E.B."/>
            <person name="Faurdal D."/>
            <person name="Vuksanovic O."/>
            <person name="Mourched A.-S."/>
            <person name="Charusanti P."/>
            <person name="Shaw S."/>
            <person name="Blin K."/>
            <person name="Weber T."/>
        </authorList>
    </citation>
    <scope>NUCLEOTIDE SEQUENCE</scope>
    <source>
        <strain evidence="1">NBC_00302</strain>
    </source>
</reference>
<evidence type="ECO:0008006" key="3">
    <source>
        <dbReference type="Google" id="ProtNLM"/>
    </source>
</evidence>
<dbReference type="GeneID" id="93759489"/>
<keyword evidence="2" id="KW-1185">Reference proteome</keyword>